<dbReference type="PRINTS" id="PR00387">
    <property type="entry name" value="PDIESTERASE1"/>
</dbReference>
<dbReference type="GO" id="GO:0007165">
    <property type="term" value="P:signal transduction"/>
    <property type="evidence" value="ECO:0007669"/>
    <property type="project" value="InterPro"/>
</dbReference>
<protein>
    <recommendedName>
        <fullName evidence="8">Phosphodiesterase</fullName>
        <ecNumber evidence="8">3.1.4.-</ecNumber>
    </recommendedName>
</protein>
<feature type="binding site" evidence="6">
    <location>
        <position position="647"/>
    </location>
    <ligand>
        <name>AMP</name>
        <dbReference type="ChEBI" id="CHEBI:456215"/>
    </ligand>
</feature>
<evidence type="ECO:0000256" key="3">
    <source>
        <dbReference type="ARBA" id="ARBA00022723"/>
    </source>
</evidence>
<feature type="binding site" evidence="7">
    <location>
        <position position="537"/>
    </location>
    <ligand>
        <name>Zn(2+)</name>
        <dbReference type="ChEBI" id="CHEBI:29105"/>
        <label>2</label>
    </ligand>
</feature>
<dbReference type="Gene3D" id="3.30.450.40">
    <property type="match status" value="2"/>
</dbReference>
<feature type="binding site" evidence="7">
    <location>
        <position position="537"/>
    </location>
    <ligand>
        <name>Zn(2+)</name>
        <dbReference type="ChEBI" id="CHEBI:29105"/>
        <label>1</label>
    </ligand>
</feature>
<feature type="binding site" evidence="7">
    <location>
        <position position="647"/>
    </location>
    <ligand>
        <name>Zn(2+)</name>
        <dbReference type="ChEBI" id="CHEBI:29105"/>
        <label>1</label>
    </ligand>
</feature>
<dbReference type="GO" id="GO:0004114">
    <property type="term" value="F:3',5'-cyclic-nucleotide phosphodiesterase activity"/>
    <property type="evidence" value="ECO:0007669"/>
    <property type="project" value="InterPro"/>
</dbReference>
<gene>
    <name evidence="10" type="ORF">B7P43_G12063</name>
</gene>
<dbReference type="PROSITE" id="PS51845">
    <property type="entry name" value="PDEASE_I_2"/>
    <property type="match status" value="1"/>
</dbReference>
<dbReference type="InterPro" id="IPR036971">
    <property type="entry name" value="PDEase_catalytic_dom_sf"/>
</dbReference>
<dbReference type="InterPro" id="IPR002073">
    <property type="entry name" value="PDEase_catalytic_dom"/>
</dbReference>
<dbReference type="Pfam" id="PF00233">
    <property type="entry name" value="PDEase_I"/>
    <property type="match status" value="1"/>
</dbReference>
<proteinExistence type="inferred from homology"/>
<feature type="domain" description="PDEase" evidence="9">
    <location>
        <begin position="424"/>
        <end position="742"/>
    </location>
</feature>
<dbReference type="InterPro" id="IPR023088">
    <property type="entry name" value="PDEase"/>
</dbReference>
<dbReference type="FunFam" id="3.30.450.40:FF:000067">
    <property type="entry name" value="Phosphodiesterase"/>
    <property type="match status" value="1"/>
</dbReference>
<sequence>MEEVELEILERWVIRSTQRAKKRPDATSTGKNARKTSLSRWKFCVHADKRQMLQELTKSLQQKPTEAHVLWELAGCICSAVGAEGYRLYLAEKGDPEMLGLYPGDDERIEKGVTMMEKGSSLTVPVYVARTRQPLRLSRVDLDARFPDGLPNKIEADHALYEPVIQTDGQLAAVVELWRHDPFHEEDEEIASSYLVWGGIALHYAQLYLSMNKQRKLNDFLLAVVKSIFQDMVSMDTLIMKIMNFAQRLVDADRASLFLVDSKNKELYARIFDVGITGDGAGDTRTGGNTSGSEEAIAKVQNSTEIRFPLGKGIAGQVANTGEVLNIVDAYCDPRFNRTIDQLTGYRTKSILCMPIFIRGSIIGVVQMVNKHSGAFMKEDEEAFEMFAVYCGLALHHAKLYDKIARSEQKYCVALEVLSYHNTCSDVEVAHAQEDKIPDAIPGIEDYYFSVFKLDDFQKAHHAIYMFKDLFGLSRFDSDSLIRFTLTVRKNYRRVPYHNWTHGFSVANSMYSVIKHSQNTFKANECLALYIASLCHDLDHRGKNNKFMLDTESPLAAIYSTSTMEHHHFNQTVTILQQKGHNIFSKLTSGEYKQVLSYVKHCILATDLALFFPNKAKLSQIVTENSFSWRNSEHRLLIQAIAMTACDLSASAKPWDIQVKTVKVIFEEFYEQGDAEKLAGHVPSPLMDRDRKCELGAIQVGFLTGICLPCYRLLYDLIPETKPMLDQCQANLEQWRQIDEEIKRQKEMGNEVDALAFLDKMMETSEKIVEEQEETTDIEDRN</sequence>
<reference evidence="10 11" key="1">
    <citation type="submission" date="2017-12" db="EMBL/GenBank/DDBJ databases">
        <title>Hemimetabolous genomes reveal molecular basis of termite eusociality.</title>
        <authorList>
            <person name="Harrison M.C."/>
            <person name="Jongepier E."/>
            <person name="Robertson H.M."/>
            <person name="Arning N."/>
            <person name="Bitard-Feildel T."/>
            <person name="Chao H."/>
            <person name="Childers C.P."/>
            <person name="Dinh H."/>
            <person name="Doddapaneni H."/>
            <person name="Dugan S."/>
            <person name="Gowin J."/>
            <person name="Greiner C."/>
            <person name="Han Y."/>
            <person name="Hu H."/>
            <person name="Hughes D.S.T."/>
            <person name="Huylmans A.-K."/>
            <person name="Kemena C."/>
            <person name="Kremer L.P.M."/>
            <person name="Lee S.L."/>
            <person name="Lopez-Ezquerra A."/>
            <person name="Mallet L."/>
            <person name="Monroy-Kuhn J.M."/>
            <person name="Moser A."/>
            <person name="Murali S.C."/>
            <person name="Muzny D.M."/>
            <person name="Otani S."/>
            <person name="Piulachs M.-D."/>
            <person name="Poelchau M."/>
            <person name="Qu J."/>
            <person name="Schaub F."/>
            <person name="Wada-Katsumata A."/>
            <person name="Worley K.C."/>
            <person name="Xie Q."/>
            <person name="Ylla G."/>
            <person name="Poulsen M."/>
            <person name="Gibbs R.A."/>
            <person name="Schal C."/>
            <person name="Richards S."/>
            <person name="Belles X."/>
            <person name="Korb J."/>
            <person name="Bornberg-Bauer E."/>
        </authorList>
    </citation>
    <scope>NUCLEOTIDE SEQUENCE [LARGE SCALE GENOMIC DNA]</scope>
    <source>
        <tissue evidence="10">Whole body</tissue>
    </source>
</reference>
<dbReference type="Gene3D" id="1.10.1300.10">
    <property type="entry name" value="3'5'-cyclic nucleotide phosphodiesterase, catalytic domain"/>
    <property type="match status" value="1"/>
</dbReference>
<dbReference type="GO" id="GO:0046872">
    <property type="term" value="F:metal ion binding"/>
    <property type="evidence" value="ECO:0007669"/>
    <property type="project" value="UniProtKB-KW"/>
</dbReference>
<keyword evidence="4 8" id="KW-0378">Hydrolase</keyword>
<dbReference type="PANTHER" id="PTHR11347">
    <property type="entry name" value="CYCLIC NUCLEOTIDE PHOSPHODIESTERASE"/>
    <property type="match status" value="1"/>
</dbReference>
<feature type="binding site" evidence="7">
    <location>
        <position position="536"/>
    </location>
    <ligand>
        <name>Zn(2+)</name>
        <dbReference type="ChEBI" id="CHEBI:29105"/>
        <label>1</label>
    </ligand>
</feature>
<evidence type="ECO:0000313" key="10">
    <source>
        <dbReference type="EMBL" id="PNF20838.1"/>
    </source>
</evidence>
<dbReference type="OrthoDB" id="295473at2759"/>
<feature type="binding site" evidence="6">
    <location>
        <begin position="498"/>
        <end position="502"/>
    </location>
    <ligand>
        <name>AMP</name>
        <dbReference type="ChEBI" id="CHEBI:456215"/>
    </ligand>
</feature>
<dbReference type="AlphaFoldDB" id="A0A2J7PWX5"/>
<feature type="binding site" evidence="6">
    <location>
        <position position="537"/>
    </location>
    <ligand>
        <name>AMP</name>
        <dbReference type="ChEBI" id="CHEBI:456215"/>
    </ligand>
</feature>
<dbReference type="InParanoid" id="A0A2J7PWX5"/>
<evidence type="ECO:0000256" key="8">
    <source>
        <dbReference type="RuleBase" id="RU363067"/>
    </source>
</evidence>
<dbReference type="Proteomes" id="UP000235965">
    <property type="component" value="Unassembled WGS sequence"/>
</dbReference>
<name>A0A2J7PWX5_9NEOP</name>
<dbReference type="PROSITE" id="PS00126">
    <property type="entry name" value="PDEASE_I_1"/>
    <property type="match status" value="1"/>
</dbReference>
<evidence type="ECO:0000256" key="5">
    <source>
        <dbReference type="PIRSR" id="PIRSR623088-1"/>
    </source>
</evidence>
<comment type="cofactor">
    <cofactor evidence="8">
        <name>a divalent metal cation</name>
        <dbReference type="ChEBI" id="CHEBI:60240"/>
    </cofactor>
    <text evidence="8">Binds 2 divalent metal cations per subunit. Site 1 may preferentially bind zinc ions, while site 2 has a preference for magnesium and/or manganese ions.</text>
</comment>
<dbReference type="CDD" id="cd00077">
    <property type="entry name" value="HDc"/>
    <property type="match status" value="1"/>
</dbReference>
<evidence type="ECO:0000256" key="1">
    <source>
        <dbReference type="ARBA" id="ARBA00007648"/>
    </source>
</evidence>
<dbReference type="SUPFAM" id="SSF109604">
    <property type="entry name" value="HD-domain/PDEase-like"/>
    <property type="match status" value="1"/>
</dbReference>
<keyword evidence="2" id="KW-0140">cGMP</keyword>
<dbReference type="Pfam" id="PF01590">
    <property type="entry name" value="GAF"/>
    <property type="match status" value="1"/>
</dbReference>
<evidence type="ECO:0000256" key="6">
    <source>
        <dbReference type="PIRSR" id="PIRSR623088-2"/>
    </source>
</evidence>
<dbReference type="InterPro" id="IPR029016">
    <property type="entry name" value="GAF-like_dom_sf"/>
</dbReference>
<dbReference type="EMBL" id="NEVH01020867">
    <property type="protein sequence ID" value="PNF20838.1"/>
    <property type="molecule type" value="Genomic_DNA"/>
</dbReference>
<evidence type="ECO:0000256" key="4">
    <source>
        <dbReference type="ARBA" id="ARBA00022801"/>
    </source>
</evidence>
<dbReference type="InterPro" id="IPR003018">
    <property type="entry name" value="GAF"/>
</dbReference>
<feature type="active site" description="Proton donor" evidence="5">
    <location>
        <position position="498"/>
    </location>
</feature>
<dbReference type="SUPFAM" id="SSF55781">
    <property type="entry name" value="GAF domain-like"/>
    <property type="match status" value="2"/>
</dbReference>
<feature type="binding site" evidence="7">
    <location>
        <position position="502"/>
    </location>
    <ligand>
        <name>Zn(2+)</name>
        <dbReference type="ChEBI" id="CHEBI:29105"/>
        <label>1</label>
    </ligand>
</feature>
<organism evidence="10 11">
    <name type="scientific">Cryptotermes secundus</name>
    <dbReference type="NCBI Taxonomy" id="105785"/>
    <lineage>
        <taxon>Eukaryota</taxon>
        <taxon>Metazoa</taxon>
        <taxon>Ecdysozoa</taxon>
        <taxon>Arthropoda</taxon>
        <taxon>Hexapoda</taxon>
        <taxon>Insecta</taxon>
        <taxon>Pterygota</taxon>
        <taxon>Neoptera</taxon>
        <taxon>Polyneoptera</taxon>
        <taxon>Dictyoptera</taxon>
        <taxon>Blattodea</taxon>
        <taxon>Blattoidea</taxon>
        <taxon>Termitoidae</taxon>
        <taxon>Kalotermitidae</taxon>
        <taxon>Cryptotermitinae</taxon>
        <taxon>Cryptotermes</taxon>
    </lineage>
</organism>
<dbReference type="EC" id="3.1.4.-" evidence="8"/>
<keyword evidence="3 7" id="KW-0479">Metal-binding</keyword>
<dbReference type="STRING" id="105785.A0A2J7PWX5"/>
<evidence type="ECO:0000259" key="9">
    <source>
        <dbReference type="PROSITE" id="PS51845"/>
    </source>
</evidence>
<accession>A0A2J7PWX5</accession>
<evidence type="ECO:0000256" key="7">
    <source>
        <dbReference type="PIRSR" id="PIRSR623088-3"/>
    </source>
</evidence>
<evidence type="ECO:0000256" key="2">
    <source>
        <dbReference type="ARBA" id="ARBA00022535"/>
    </source>
</evidence>
<dbReference type="InterPro" id="IPR023174">
    <property type="entry name" value="PDEase_CS"/>
</dbReference>
<dbReference type="SMART" id="SM00471">
    <property type="entry name" value="HDc"/>
    <property type="match status" value="1"/>
</dbReference>
<comment type="similarity">
    <text evidence="1 8">Belongs to the cyclic nucleotide phosphodiesterase family.</text>
</comment>
<evidence type="ECO:0000313" key="11">
    <source>
        <dbReference type="Proteomes" id="UP000235965"/>
    </source>
</evidence>
<dbReference type="SMART" id="SM00065">
    <property type="entry name" value="GAF"/>
    <property type="match status" value="2"/>
</dbReference>
<dbReference type="FunFam" id="1.10.1300.10:FF:000003">
    <property type="entry name" value="Phosphodiesterase"/>
    <property type="match status" value="1"/>
</dbReference>
<comment type="caution">
    <text evidence="10">The sequence shown here is derived from an EMBL/GenBank/DDBJ whole genome shotgun (WGS) entry which is preliminary data.</text>
</comment>
<feature type="binding site" evidence="6">
    <location>
        <position position="699"/>
    </location>
    <ligand>
        <name>AMP</name>
        <dbReference type="ChEBI" id="CHEBI:456215"/>
    </ligand>
</feature>
<keyword evidence="11" id="KW-1185">Reference proteome</keyword>
<dbReference type="InterPro" id="IPR003607">
    <property type="entry name" value="HD/PDEase_dom"/>
</dbReference>